<dbReference type="GO" id="GO:0005886">
    <property type="term" value="C:plasma membrane"/>
    <property type="evidence" value="ECO:0007669"/>
    <property type="project" value="UniProtKB-SubCell"/>
</dbReference>
<organism evidence="8 9">
    <name type="scientific">Ereboglobus luteus</name>
    <dbReference type="NCBI Taxonomy" id="1796921"/>
    <lineage>
        <taxon>Bacteria</taxon>
        <taxon>Pseudomonadati</taxon>
        <taxon>Verrucomicrobiota</taxon>
        <taxon>Opitutia</taxon>
        <taxon>Opitutales</taxon>
        <taxon>Opitutaceae</taxon>
        <taxon>Ereboglobus</taxon>
    </lineage>
</organism>
<dbReference type="PANTHER" id="PTHR30294:SF38">
    <property type="entry name" value="TRANSPORT PERMEASE PROTEIN"/>
    <property type="match status" value="1"/>
</dbReference>
<evidence type="ECO:0000256" key="4">
    <source>
        <dbReference type="ARBA" id="ARBA00022989"/>
    </source>
</evidence>
<keyword evidence="9" id="KW-1185">Reference proteome</keyword>
<evidence type="ECO:0000259" key="7">
    <source>
        <dbReference type="Pfam" id="PF12698"/>
    </source>
</evidence>
<evidence type="ECO:0000256" key="2">
    <source>
        <dbReference type="ARBA" id="ARBA00022475"/>
    </source>
</evidence>
<dbReference type="RefSeq" id="WP_108825645.1">
    <property type="nucleotide sequence ID" value="NZ_CP023004.1"/>
</dbReference>
<feature type="transmembrane region" description="Helical" evidence="6">
    <location>
        <begin position="297"/>
        <end position="323"/>
    </location>
</feature>
<evidence type="ECO:0000313" key="9">
    <source>
        <dbReference type="Proteomes" id="UP000244896"/>
    </source>
</evidence>
<dbReference type="EMBL" id="CP023004">
    <property type="protein sequence ID" value="AWI09831.1"/>
    <property type="molecule type" value="Genomic_DNA"/>
</dbReference>
<keyword evidence="5 6" id="KW-0472">Membrane</keyword>
<feature type="transmembrane region" description="Helical" evidence="6">
    <location>
        <begin position="335"/>
        <end position="354"/>
    </location>
</feature>
<dbReference type="PANTHER" id="PTHR30294">
    <property type="entry name" value="MEMBRANE COMPONENT OF ABC TRANSPORTER YHHJ-RELATED"/>
    <property type="match status" value="1"/>
</dbReference>
<dbReference type="InterPro" id="IPR013525">
    <property type="entry name" value="ABC2_TM"/>
</dbReference>
<feature type="transmembrane region" description="Helical" evidence="6">
    <location>
        <begin position="424"/>
        <end position="442"/>
    </location>
</feature>
<dbReference type="Pfam" id="PF12698">
    <property type="entry name" value="ABC2_membrane_3"/>
    <property type="match status" value="1"/>
</dbReference>
<protein>
    <recommendedName>
        <fullName evidence="7">ABC-2 type transporter transmembrane domain-containing protein</fullName>
    </recommendedName>
</protein>
<evidence type="ECO:0000256" key="6">
    <source>
        <dbReference type="SAM" id="Phobius"/>
    </source>
</evidence>
<dbReference type="InterPro" id="IPR051449">
    <property type="entry name" value="ABC-2_transporter_component"/>
</dbReference>
<dbReference type="AlphaFoldDB" id="A0A2U8E4Q1"/>
<comment type="subcellular location">
    <subcellularLocation>
        <location evidence="1">Cell membrane</location>
        <topology evidence="1">Multi-pass membrane protein</topology>
    </subcellularLocation>
</comment>
<keyword evidence="3 6" id="KW-0812">Transmembrane</keyword>
<dbReference type="GO" id="GO:0140359">
    <property type="term" value="F:ABC-type transporter activity"/>
    <property type="evidence" value="ECO:0007669"/>
    <property type="project" value="InterPro"/>
</dbReference>
<dbReference type="KEGG" id="elut:CKA38_11740"/>
<proteinExistence type="predicted"/>
<gene>
    <name evidence="8" type="ORF">CKA38_11740</name>
</gene>
<feature type="transmembrane region" description="Helical" evidence="6">
    <location>
        <begin position="361"/>
        <end position="382"/>
    </location>
</feature>
<accession>A0A2U8E4Q1</accession>
<keyword evidence="2" id="KW-1003">Cell membrane</keyword>
<sequence>MSIILTLLRKEYLIFKCDRAAFALTFLVPALMIYIFGMVFGINRADTGPRGIPLAVVNECDNPAALRLVDVLRAEKGFRIITTTTPDGGAARDLEAGDLKPLMRDNVFRFAIVIPSNLIETSTVGVNLKLLSNPRNEIETQTVNGLLQKCIFSNVPQLLGQSMQASMKSMLGGAGKDKLNRNIAGAISESFDINETEVLRELEAGNFGFDRITSRAEGAADDGKTKKGNPLGELIKIENEQVVGKDVKSPAAARNVGAWAVMFLLFSVSHLAITLFEEKRAGLLQRLMSSSVRPSHVLWSKFLFGVLLGLVQLMALFCAGRLLYGLDIVSHFGQLLLVSAAAAGACAGFGMLIASIARTSAAAGFLTTLLVMLMSCLGGAWVPVSFMPEVVQKISVFTIPYWVIEGFMQVFWEGGSLARLAPTVGVLCGITLAAMSVAWWRFKRGTIFEP</sequence>
<evidence type="ECO:0000313" key="8">
    <source>
        <dbReference type="EMBL" id="AWI09831.1"/>
    </source>
</evidence>
<evidence type="ECO:0000256" key="3">
    <source>
        <dbReference type="ARBA" id="ARBA00022692"/>
    </source>
</evidence>
<name>A0A2U8E4Q1_9BACT</name>
<reference evidence="8 9" key="1">
    <citation type="journal article" date="2018" name="Syst. Appl. Microbiol.">
        <title>Ereboglobus luteus gen. nov. sp. nov. from cockroach guts, and new insights into the oxygen relationship of the genera Opitutus and Didymococcus (Verrucomicrobia: Opitutaceae).</title>
        <authorList>
            <person name="Tegtmeier D."/>
            <person name="Belitz A."/>
            <person name="Radek R."/>
            <person name="Heimerl T."/>
            <person name="Brune A."/>
        </authorList>
    </citation>
    <scope>NUCLEOTIDE SEQUENCE [LARGE SCALE GENOMIC DNA]</scope>
    <source>
        <strain evidence="8 9">Ho45</strain>
    </source>
</reference>
<dbReference type="Proteomes" id="UP000244896">
    <property type="component" value="Chromosome"/>
</dbReference>
<evidence type="ECO:0000256" key="1">
    <source>
        <dbReference type="ARBA" id="ARBA00004651"/>
    </source>
</evidence>
<feature type="transmembrane region" description="Helical" evidence="6">
    <location>
        <begin position="256"/>
        <end position="276"/>
    </location>
</feature>
<feature type="domain" description="ABC-2 type transporter transmembrane" evidence="7">
    <location>
        <begin position="22"/>
        <end position="440"/>
    </location>
</feature>
<feature type="transmembrane region" description="Helical" evidence="6">
    <location>
        <begin position="21"/>
        <end position="42"/>
    </location>
</feature>
<dbReference type="OrthoDB" id="3078158at2"/>
<evidence type="ECO:0000256" key="5">
    <source>
        <dbReference type="ARBA" id="ARBA00023136"/>
    </source>
</evidence>
<keyword evidence="4 6" id="KW-1133">Transmembrane helix</keyword>